<keyword evidence="4" id="KW-0436">Ligase</keyword>
<dbReference type="NCBIfam" id="NF004836">
    <property type="entry name" value="PRK06186.1"/>
    <property type="match status" value="1"/>
</dbReference>
<name>A0A4P6JM18_KTERU</name>
<evidence type="ECO:0000256" key="8">
    <source>
        <dbReference type="ARBA" id="ARBA00022975"/>
    </source>
</evidence>
<accession>A0A4P6JM18</accession>
<dbReference type="UniPathway" id="UPA00159">
    <property type="reaction ID" value="UER00277"/>
</dbReference>
<dbReference type="EC" id="6.3.4.2" evidence="3"/>
<evidence type="ECO:0000256" key="1">
    <source>
        <dbReference type="ARBA" id="ARBA00005171"/>
    </source>
</evidence>
<evidence type="ECO:0000313" key="12">
    <source>
        <dbReference type="Proteomes" id="UP000290365"/>
    </source>
</evidence>
<comment type="similarity">
    <text evidence="2">Belongs to the CTP synthase family.</text>
</comment>
<dbReference type="InterPro" id="IPR004468">
    <property type="entry name" value="CTP_synthase"/>
</dbReference>
<comment type="catalytic activity">
    <reaction evidence="9">
        <text>UTP + L-glutamine + ATP + H2O = CTP + L-glutamate + ADP + phosphate + 2 H(+)</text>
        <dbReference type="Rhea" id="RHEA:26426"/>
        <dbReference type="ChEBI" id="CHEBI:15377"/>
        <dbReference type="ChEBI" id="CHEBI:15378"/>
        <dbReference type="ChEBI" id="CHEBI:29985"/>
        <dbReference type="ChEBI" id="CHEBI:30616"/>
        <dbReference type="ChEBI" id="CHEBI:37563"/>
        <dbReference type="ChEBI" id="CHEBI:43474"/>
        <dbReference type="ChEBI" id="CHEBI:46398"/>
        <dbReference type="ChEBI" id="CHEBI:58359"/>
        <dbReference type="ChEBI" id="CHEBI:456216"/>
        <dbReference type="EC" id="6.3.4.2"/>
    </reaction>
</comment>
<protein>
    <recommendedName>
        <fullName evidence="3">CTP synthase (glutamine hydrolyzing)</fullName>
        <ecNumber evidence="3">6.3.4.2</ecNumber>
    </recommendedName>
</protein>
<feature type="domain" description="Glutamine amidotransferase" evidence="10">
    <location>
        <begin position="27"/>
        <end position="110"/>
    </location>
</feature>
<dbReference type="GO" id="GO:0003883">
    <property type="term" value="F:CTP synthase activity"/>
    <property type="evidence" value="ECO:0007669"/>
    <property type="project" value="UniProtKB-EC"/>
</dbReference>
<keyword evidence="6" id="KW-0067">ATP-binding</keyword>
<dbReference type="Pfam" id="PF00117">
    <property type="entry name" value="GATase"/>
    <property type="match status" value="1"/>
</dbReference>
<dbReference type="Gene3D" id="3.40.50.880">
    <property type="match status" value="1"/>
</dbReference>
<sequence length="233" mass="25478">MLQLALIGEFKPDVTAHIAIPRALELAANAAGYQLEFDWLPTTQLEREAEQQLASYQAVWFVPNTPYVSMAGALNGIKYARERGVPALGTCGGCQYMLIEYARNKLGMLDADHAENNPEASIQLITPLACTRTEVITNCLLVPDSRVATIYGASEITEQYGTCNYGPNAKFWPALEQGGMHISGVDSEGEARIIELSEHPFFIGTLFQPERSALKQLVHPLIKAWLQAAAQAA</sequence>
<keyword evidence="7" id="KW-0315">Glutamine amidotransferase</keyword>
<dbReference type="GO" id="GO:0044210">
    <property type="term" value="P:'de novo' CTP biosynthetic process"/>
    <property type="evidence" value="ECO:0007669"/>
    <property type="project" value="UniProtKB-UniPathway"/>
</dbReference>
<comment type="pathway">
    <text evidence="1">Pyrimidine metabolism; CTP biosynthesis via de novo pathway; CTP from UDP: step 2/2.</text>
</comment>
<keyword evidence="12" id="KW-1185">Reference proteome</keyword>
<dbReference type="GO" id="GO:0019856">
    <property type="term" value="P:pyrimidine nucleobase biosynthetic process"/>
    <property type="evidence" value="ECO:0007669"/>
    <property type="project" value="TreeGrafter"/>
</dbReference>
<dbReference type="GO" id="GO:0005829">
    <property type="term" value="C:cytosol"/>
    <property type="evidence" value="ECO:0007669"/>
    <property type="project" value="TreeGrafter"/>
</dbReference>
<evidence type="ECO:0000256" key="5">
    <source>
        <dbReference type="ARBA" id="ARBA00022741"/>
    </source>
</evidence>
<dbReference type="AlphaFoldDB" id="A0A4P6JM18"/>
<evidence type="ECO:0000256" key="6">
    <source>
        <dbReference type="ARBA" id="ARBA00022840"/>
    </source>
</evidence>
<evidence type="ECO:0000256" key="3">
    <source>
        <dbReference type="ARBA" id="ARBA00012291"/>
    </source>
</evidence>
<proteinExistence type="inferred from homology"/>
<evidence type="ECO:0000256" key="7">
    <source>
        <dbReference type="ARBA" id="ARBA00022962"/>
    </source>
</evidence>
<organism evidence="11 12">
    <name type="scientific">Ktedonosporobacter rubrisoli</name>
    <dbReference type="NCBI Taxonomy" id="2509675"/>
    <lineage>
        <taxon>Bacteria</taxon>
        <taxon>Bacillati</taxon>
        <taxon>Chloroflexota</taxon>
        <taxon>Ktedonobacteria</taxon>
        <taxon>Ktedonobacterales</taxon>
        <taxon>Ktedonosporobacteraceae</taxon>
        <taxon>Ktedonosporobacter</taxon>
    </lineage>
</organism>
<dbReference type="OrthoDB" id="3286005at2"/>
<evidence type="ECO:0000256" key="4">
    <source>
        <dbReference type="ARBA" id="ARBA00022598"/>
    </source>
</evidence>
<dbReference type="PANTHER" id="PTHR11550:SF0">
    <property type="entry name" value="CTP SYNTHASE-RELATED"/>
    <property type="match status" value="1"/>
</dbReference>
<evidence type="ECO:0000313" key="11">
    <source>
        <dbReference type="EMBL" id="QBD76042.1"/>
    </source>
</evidence>
<dbReference type="Proteomes" id="UP000290365">
    <property type="component" value="Chromosome"/>
</dbReference>
<evidence type="ECO:0000259" key="10">
    <source>
        <dbReference type="Pfam" id="PF00117"/>
    </source>
</evidence>
<dbReference type="InterPro" id="IPR017926">
    <property type="entry name" value="GATASE"/>
</dbReference>
<dbReference type="GO" id="GO:0042802">
    <property type="term" value="F:identical protein binding"/>
    <property type="evidence" value="ECO:0007669"/>
    <property type="project" value="TreeGrafter"/>
</dbReference>
<dbReference type="RefSeq" id="WP_129886638.1">
    <property type="nucleotide sequence ID" value="NZ_CP035758.1"/>
</dbReference>
<dbReference type="PANTHER" id="PTHR11550">
    <property type="entry name" value="CTP SYNTHASE"/>
    <property type="match status" value="1"/>
</dbReference>
<reference evidence="11 12" key="1">
    <citation type="submission" date="2019-01" db="EMBL/GenBank/DDBJ databases">
        <title>Ktedonosporobacter rubrisoli SCAWS-G2.</title>
        <authorList>
            <person name="Huang Y."/>
            <person name="Yan B."/>
        </authorList>
    </citation>
    <scope>NUCLEOTIDE SEQUENCE [LARGE SCALE GENOMIC DNA]</scope>
    <source>
        <strain evidence="11 12">SCAWS-G2</strain>
    </source>
</reference>
<dbReference type="EMBL" id="CP035758">
    <property type="protein sequence ID" value="QBD76042.1"/>
    <property type="molecule type" value="Genomic_DNA"/>
</dbReference>
<dbReference type="GO" id="GO:0005524">
    <property type="term" value="F:ATP binding"/>
    <property type="evidence" value="ECO:0007669"/>
    <property type="project" value="UniProtKB-KW"/>
</dbReference>
<evidence type="ECO:0000256" key="2">
    <source>
        <dbReference type="ARBA" id="ARBA00007533"/>
    </source>
</evidence>
<dbReference type="SUPFAM" id="SSF52317">
    <property type="entry name" value="Class I glutamine amidotransferase-like"/>
    <property type="match status" value="1"/>
</dbReference>
<dbReference type="KEGG" id="kbs:EPA93_08490"/>
<evidence type="ECO:0000256" key="9">
    <source>
        <dbReference type="ARBA" id="ARBA00047781"/>
    </source>
</evidence>
<keyword evidence="5" id="KW-0547">Nucleotide-binding</keyword>
<keyword evidence="8" id="KW-0665">Pyrimidine biosynthesis</keyword>
<gene>
    <name evidence="11" type="ORF">EPA93_08490</name>
</gene>
<dbReference type="InterPro" id="IPR029062">
    <property type="entry name" value="Class_I_gatase-like"/>
</dbReference>